<comment type="caution">
    <text evidence="10">The sequence shown here is derived from an EMBL/GenBank/DDBJ whole genome shotgun (WGS) entry which is preliminary data.</text>
</comment>
<dbReference type="Gene3D" id="1.50.10.20">
    <property type="match status" value="1"/>
</dbReference>
<keyword evidence="6 8" id="KW-0862">Zinc</keyword>
<dbReference type="CDD" id="cd02894">
    <property type="entry name" value="GGTase-II"/>
    <property type="match status" value="1"/>
</dbReference>
<evidence type="ECO:0000256" key="1">
    <source>
        <dbReference type="ARBA" id="ARBA00010497"/>
    </source>
</evidence>
<dbReference type="OrthoDB" id="5428259at2759"/>
<keyword evidence="4 8" id="KW-0479">Metal-binding</keyword>
<feature type="domain" description="Prenyltransferase alpha-alpha toroid" evidence="9">
    <location>
        <begin position="58"/>
        <end position="355"/>
    </location>
</feature>
<dbReference type="Proteomes" id="UP000612746">
    <property type="component" value="Unassembled WGS sequence"/>
</dbReference>
<dbReference type="EC" id="2.5.1.60" evidence="8"/>
<reference evidence="10" key="1">
    <citation type="submission" date="2020-12" db="EMBL/GenBank/DDBJ databases">
        <title>Metabolic potential, ecology and presence of endohyphal bacteria is reflected in genomic diversity of Mucoromycotina.</title>
        <authorList>
            <person name="Muszewska A."/>
            <person name="Okrasinska A."/>
            <person name="Steczkiewicz K."/>
            <person name="Drgas O."/>
            <person name="Orlowska M."/>
            <person name="Perlinska-Lenart U."/>
            <person name="Aleksandrzak-Piekarczyk T."/>
            <person name="Szatraj K."/>
            <person name="Zielenkiewicz U."/>
            <person name="Pilsyk S."/>
            <person name="Malc E."/>
            <person name="Mieczkowski P."/>
            <person name="Kruszewska J.S."/>
            <person name="Biernat P."/>
            <person name="Pawlowska J."/>
        </authorList>
    </citation>
    <scope>NUCLEOTIDE SEQUENCE</scope>
    <source>
        <strain evidence="10">WA0000051536</strain>
    </source>
</reference>
<dbReference type="AlphaFoldDB" id="A0A8H7PLU2"/>
<gene>
    <name evidence="10" type="ORF">INT44_000549</name>
</gene>
<comment type="similarity">
    <text evidence="1 8">Belongs to the protein prenyltransferase subunit beta family.</text>
</comment>
<comment type="catalytic activity">
    <reaction evidence="7 8">
        <text>geranylgeranyl diphosphate + L-cysteinyl-[protein] = S-geranylgeranyl-L-cysteinyl-[protein] + diphosphate</text>
        <dbReference type="Rhea" id="RHEA:21240"/>
        <dbReference type="Rhea" id="RHEA-COMP:10131"/>
        <dbReference type="Rhea" id="RHEA-COMP:11537"/>
        <dbReference type="ChEBI" id="CHEBI:29950"/>
        <dbReference type="ChEBI" id="CHEBI:33019"/>
        <dbReference type="ChEBI" id="CHEBI:57533"/>
        <dbReference type="ChEBI" id="CHEBI:86021"/>
        <dbReference type="EC" id="2.5.1.60"/>
    </reaction>
</comment>
<proteinExistence type="inferred from homology"/>
<accession>A0A8H7PLU2</accession>
<keyword evidence="11" id="KW-1185">Reference proteome</keyword>
<comment type="cofactor">
    <cofactor evidence="8">
        <name>Zn(2+)</name>
        <dbReference type="ChEBI" id="CHEBI:29105"/>
    </cofactor>
    <text evidence="8">Binds 1 zinc ion per subunit.</text>
</comment>
<evidence type="ECO:0000256" key="7">
    <source>
        <dbReference type="ARBA" id="ARBA00047658"/>
    </source>
</evidence>
<protein>
    <recommendedName>
        <fullName evidence="8">Geranylgeranyl transferase type-2 subunit beta</fullName>
        <ecNumber evidence="8">2.5.1.60</ecNumber>
    </recommendedName>
</protein>
<comment type="function">
    <text evidence="8">Catalyzes the transfer of a geranylgeranyl moiety from geranylgeranyl diphosphate to both cysteines of proteins with the C-terminal sequence -XXCC, -XCXC and -CCXX.</text>
</comment>
<evidence type="ECO:0000256" key="4">
    <source>
        <dbReference type="ARBA" id="ARBA00022723"/>
    </source>
</evidence>
<evidence type="ECO:0000256" key="2">
    <source>
        <dbReference type="ARBA" id="ARBA00022602"/>
    </source>
</evidence>
<sequence>MARQSHSSGGKIILAEISLARSSQVSTTVSLNATQDSDEFAQESTYSMATEPPATDKLQVDLHVNYIQSLNTKKDDLEYWLTEHLRLQGIYWGITALDLMQHVDALPREEVIKYVCDCQHESGGFGGHIGHDPHIQNTLPAIQVLATLNALDAIDADKVVKYVASLQNEDGSFQGDQWGEVDTRFCYIALSICSLLKRLDDINVAKCVEWIVKCRNYDGGFGNQPGGESHSAQIFTCVNALAIAGALHHVDRDLLGWWLCERQLKNGGLNGRPEKLEDVCYSWWVLSSLATIDRMDWINPEKLTEFILSAQDLEDGGISDRPGDMVDVFHTHFGIAGLALLKYEGLRSIDPVYCMPQHVIDSLGLPRLHQHNERI</sequence>
<keyword evidence="2 8" id="KW-0637">Prenyltransferase</keyword>
<evidence type="ECO:0000259" key="9">
    <source>
        <dbReference type="Pfam" id="PF00432"/>
    </source>
</evidence>
<dbReference type="PANTHER" id="PTHR11774">
    <property type="entry name" value="GERANYLGERANYL TRANSFERASE TYPE BETA SUBUNIT"/>
    <property type="match status" value="1"/>
</dbReference>
<evidence type="ECO:0000256" key="3">
    <source>
        <dbReference type="ARBA" id="ARBA00022679"/>
    </source>
</evidence>
<dbReference type="GO" id="GO:0004663">
    <property type="term" value="F:Rab geranylgeranyltransferase activity"/>
    <property type="evidence" value="ECO:0007669"/>
    <property type="project" value="UniProtKB-UniRule"/>
</dbReference>
<organism evidence="10 11">
    <name type="scientific">Umbelopsis vinacea</name>
    <dbReference type="NCBI Taxonomy" id="44442"/>
    <lineage>
        <taxon>Eukaryota</taxon>
        <taxon>Fungi</taxon>
        <taxon>Fungi incertae sedis</taxon>
        <taxon>Mucoromycota</taxon>
        <taxon>Mucoromycotina</taxon>
        <taxon>Umbelopsidomycetes</taxon>
        <taxon>Umbelopsidales</taxon>
        <taxon>Umbelopsidaceae</taxon>
        <taxon>Umbelopsis</taxon>
    </lineage>
</organism>
<dbReference type="Pfam" id="PF00432">
    <property type="entry name" value="Prenyltrans"/>
    <property type="match status" value="1"/>
</dbReference>
<evidence type="ECO:0000313" key="11">
    <source>
        <dbReference type="Proteomes" id="UP000612746"/>
    </source>
</evidence>
<dbReference type="InterPro" id="IPR026873">
    <property type="entry name" value="Ptb1"/>
</dbReference>
<dbReference type="PANTHER" id="PTHR11774:SF11">
    <property type="entry name" value="GERANYLGERANYL TRANSFERASE TYPE-2 SUBUNIT BETA"/>
    <property type="match status" value="1"/>
</dbReference>
<evidence type="ECO:0000256" key="5">
    <source>
        <dbReference type="ARBA" id="ARBA00022737"/>
    </source>
</evidence>
<dbReference type="InterPro" id="IPR008930">
    <property type="entry name" value="Terpenoid_cyclase/PrenylTrfase"/>
</dbReference>
<keyword evidence="3 8" id="KW-0808">Transferase</keyword>
<evidence type="ECO:0000256" key="6">
    <source>
        <dbReference type="ARBA" id="ARBA00022833"/>
    </source>
</evidence>
<evidence type="ECO:0000256" key="8">
    <source>
        <dbReference type="RuleBase" id="RU365076"/>
    </source>
</evidence>
<dbReference type="SUPFAM" id="SSF48239">
    <property type="entry name" value="Terpenoid cyclases/Protein prenyltransferases"/>
    <property type="match status" value="1"/>
</dbReference>
<dbReference type="EMBL" id="JAEPRA010000014">
    <property type="protein sequence ID" value="KAG2176070.1"/>
    <property type="molecule type" value="Genomic_DNA"/>
</dbReference>
<dbReference type="GO" id="GO:0046872">
    <property type="term" value="F:metal ion binding"/>
    <property type="evidence" value="ECO:0007669"/>
    <property type="project" value="UniProtKB-KW"/>
</dbReference>
<dbReference type="GO" id="GO:0005968">
    <property type="term" value="C:Rab-protein geranylgeranyltransferase complex"/>
    <property type="evidence" value="ECO:0007669"/>
    <property type="project" value="UniProtKB-UniRule"/>
</dbReference>
<dbReference type="FunFam" id="1.50.10.20:FF:000009">
    <property type="entry name" value="Geranylgeranyl transferase type-2 subunit beta"/>
    <property type="match status" value="1"/>
</dbReference>
<evidence type="ECO:0000313" key="10">
    <source>
        <dbReference type="EMBL" id="KAG2176070.1"/>
    </source>
</evidence>
<dbReference type="InterPro" id="IPR045089">
    <property type="entry name" value="PGGT1B-like"/>
</dbReference>
<name>A0A8H7PLU2_9FUNG</name>
<keyword evidence="5" id="KW-0677">Repeat</keyword>
<dbReference type="InterPro" id="IPR001330">
    <property type="entry name" value="Prenyltrans"/>
</dbReference>